<dbReference type="Pfam" id="PF04397">
    <property type="entry name" value="LytTR"/>
    <property type="match status" value="1"/>
</dbReference>
<keyword evidence="5" id="KW-1185">Reference proteome</keyword>
<protein>
    <submittedName>
        <fullName evidence="4">Sensory transduction protein LytT</fullName>
    </submittedName>
</protein>
<name>A0A0F4LYE1_9LACO</name>
<dbReference type="PANTHER" id="PTHR37299">
    <property type="entry name" value="TRANSCRIPTIONAL REGULATOR-RELATED"/>
    <property type="match status" value="1"/>
</dbReference>
<dbReference type="Gene3D" id="2.20.25.10">
    <property type="match status" value="1"/>
</dbReference>
<evidence type="ECO:0000259" key="2">
    <source>
        <dbReference type="PROSITE" id="PS50110"/>
    </source>
</evidence>
<dbReference type="SUPFAM" id="SSF52172">
    <property type="entry name" value="CheY-like"/>
    <property type="match status" value="1"/>
</dbReference>
<gene>
    <name evidence="4" type="ORF">JG30_00130</name>
</gene>
<dbReference type="GO" id="GO:0000156">
    <property type="term" value="F:phosphorelay response regulator activity"/>
    <property type="evidence" value="ECO:0007669"/>
    <property type="project" value="InterPro"/>
</dbReference>
<dbReference type="PROSITE" id="PS50930">
    <property type="entry name" value="HTH_LYTTR"/>
    <property type="match status" value="1"/>
</dbReference>
<organism evidence="4 5">
    <name type="scientific">Bombilactobacillus mellifer</name>
    <dbReference type="NCBI Taxonomy" id="1218492"/>
    <lineage>
        <taxon>Bacteria</taxon>
        <taxon>Bacillati</taxon>
        <taxon>Bacillota</taxon>
        <taxon>Bacilli</taxon>
        <taxon>Lactobacillales</taxon>
        <taxon>Lactobacillaceae</taxon>
        <taxon>Bombilactobacillus</taxon>
    </lineage>
</organism>
<dbReference type="Gene3D" id="3.40.50.2300">
    <property type="match status" value="1"/>
</dbReference>
<dbReference type="PROSITE" id="PS50110">
    <property type="entry name" value="RESPONSE_REGULATORY"/>
    <property type="match status" value="1"/>
</dbReference>
<accession>A0A0F4LYE1</accession>
<evidence type="ECO:0000313" key="5">
    <source>
        <dbReference type="Proteomes" id="UP000033558"/>
    </source>
</evidence>
<dbReference type="EMBL" id="JXJQ01000001">
    <property type="protein sequence ID" value="KJY63334.1"/>
    <property type="molecule type" value="Genomic_DNA"/>
</dbReference>
<dbReference type="RefSeq" id="WP_046315098.1">
    <property type="nucleotide sequence ID" value="NZ_JAMBKK010000006.1"/>
</dbReference>
<feature type="modified residue" description="4-aspartylphosphate" evidence="1">
    <location>
        <position position="57"/>
    </location>
</feature>
<dbReference type="InterPro" id="IPR046947">
    <property type="entry name" value="LytR-like"/>
</dbReference>
<feature type="domain" description="Response regulatory" evidence="2">
    <location>
        <begin position="2"/>
        <end position="120"/>
    </location>
</feature>
<dbReference type="OrthoDB" id="9809318at2"/>
<dbReference type="HOGENOM" id="CLU_000445_14_1_9"/>
<dbReference type="InterPro" id="IPR007492">
    <property type="entry name" value="LytTR_DNA-bd_dom"/>
</dbReference>
<evidence type="ECO:0000259" key="3">
    <source>
        <dbReference type="PROSITE" id="PS50930"/>
    </source>
</evidence>
<sequence length="242" mass="27509">MQILIVDDEPLARSELQYLIERSSALANQHVQLEQSASIKQALELLLQKKSEIIFLDISLNEECGFELAHQLQQLAYTPAIIFATAYDQYALEAFNVDAVDYILKPFEQARVDQALLKALAFLKLQLVATTTHSDLLSIELSDRSVVVKKQTIIAATVNNGNLTIAVPQKSYQTKKTLHWLKQQLINYPQFMQVHRSALINLEEIVEVQPWFNQTVLLIMSNHLKIPVGRSYQAQLNQRLGL</sequence>
<dbReference type="PANTHER" id="PTHR37299:SF1">
    <property type="entry name" value="STAGE 0 SPORULATION PROTEIN A HOMOLOG"/>
    <property type="match status" value="1"/>
</dbReference>
<dbReference type="Proteomes" id="UP000033558">
    <property type="component" value="Unassembled WGS sequence"/>
</dbReference>
<dbReference type="Gene3D" id="2.40.50.40">
    <property type="match status" value="1"/>
</dbReference>
<keyword evidence="1" id="KW-0597">Phosphoprotein</keyword>
<dbReference type="STRING" id="1218492.JG30_00130"/>
<feature type="domain" description="HTH LytTR-type" evidence="3">
    <location>
        <begin position="137"/>
        <end position="242"/>
    </location>
</feature>
<dbReference type="GO" id="GO:0003677">
    <property type="term" value="F:DNA binding"/>
    <property type="evidence" value="ECO:0007669"/>
    <property type="project" value="InterPro"/>
</dbReference>
<dbReference type="InterPro" id="IPR011006">
    <property type="entry name" value="CheY-like_superfamily"/>
</dbReference>
<dbReference type="SMART" id="SM00448">
    <property type="entry name" value="REC"/>
    <property type="match status" value="1"/>
</dbReference>
<comment type="caution">
    <text evidence="4">The sequence shown here is derived from an EMBL/GenBank/DDBJ whole genome shotgun (WGS) entry which is preliminary data.</text>
</comment>
<dbReference type="InterPro" id="IPR001789">
    <property type="entry name" value="Sig_transdc_resp-reg_receiver"/>
</dbReference>
<dbReference type="AlphaFoldDB" id="A0A0F4LYE1"/>
<reference evidence="4 5" key="1">
    <citation type="submission" date="2015-01" db="EMBL/GenBank/DDBJ databases">
        <title>Comparative genomics of the lactic acid bacteria isolated from the honey bee gut.</title>
        <authorList>
            <person name="Ellegaard K.M."/>
            <person name="Tamarit D."/>
            <person name="Javelind E."/>
            <person name="Olofsson T."/>
            <person name="Andersson S.G."/>
            <person name="Vasquez A."/>
        </authorList>
    </citation>
    <scope>NUCLEOTIDE SEQUENCE [LARGE SCALE GENOMIC DNA]</scope>
    <source>
        <strain evidence="4 5">Bin4</strain>
    </source>
</reference>
<evidence type="ECO:0000256" key="1">
    <source>
        <dbReference type="PROSITE-ProRule" id="PRU00169"/>
    </source>
</evidence>
<dbReference type="PATRIC" id="fig|1218492.5.peg.124"/>
<dbReference type="Pfam" id="PF00072">
    <property type="entry name" value="Response_reg"/>
    <property type="match status" value="1"/>
</dbReference>
<dbReference type="SMART" id="SM00850">
    <property type="entry name" value="LytTR"/>
    <property type="match status" value="1"/>
</dbReference>
<proteinExistence type="predicted"/>
<evidence type="ECO:0000313" key="4">
    <source>
        <dbReference type="EMBL" id="KJY63334.1"/>
    </source>
</evidence>